<dbReference type="OrthoDB" id="1879at2759"/>
<dbReference type="RefSeq" id="XP_016246795.1">
    <property type="nucleotide sequence ID" value="XM_016396939.1"/>
</dbReference>
<evidence type="ECO:0000256" key="1">
    <source>
        <dbReference type="ARBA" id="ARBA00022806"/>
    </source>
</evidence>
<name>A0A0D2CSL7_9EURO</name>
<dbReference type="VEuPathDB" id="FungiDB:PV07_09662"/>
<evidence type="ECO:0000259" key="8">
    <source>
        <dbReference type="Pfam" id="PF21144"/>
    </source>
</evidence>
<dbReference type="GO" id="GO:0005684">
    <property type="term" value="C:U2-type spliceosomal complex"/>
    <property type="evidence" value="ECO:0007669"/>
    <property type="project" value="UniProtKB-UniRule"/>
</dbReference>
<feature type="compositionally biased region" description="Acidic residues" evidence="3">
    <location>
        <begin position="1393"/>
        <end position="1411"/>
    </location>
</feature>
<keyword evidence="2" id="KW-0507">mRNA processing</keyword>
<dbReference type="EMBL" id="KN847044">
    <property type="protein sequence ID" value="KIW26579.1"/>
    <property type="molecule type" value="Genomic_DNA"/>
</dbReference>
<dbReference type="PANTHER" id="PTHR10887">
    <property type="entry name" value="DNA2/NAM7 HELICASE FAMILY"/>
    <property type="match status" value="1"/>
</dbReference>
<evidence type="ECO:0000259" key="5">
    <source>
        <dbReference type="Pfam" id="PF13087"/>
    </source>
</evidence>
<gene>
    <name evidence="9" type="ORF">PV07_09662</name>
</gene>
<dbReference type="Pfam" id="PF16399">
    <property type="entry name" value="Aquarius_N_1st"/>
    <property type="match status" value="1"/>
</dbReference>
<dbReference type="GeneID" id="27348856"/>
<reference evidence="9 10" key="1">
    <citation type="submission" date="2015-01" db="EMBL/GenBank/DDBJ databases">
        <title>The Genome Sequence of Cladophialophora immunda CBS83496.</title>
        <authorList>
            <consortium name="The Broad Institute Genomics Platform"/>
            <person name="Cuomo C."/>
            <person name="de Hoog S."/>
            <person name="Gorbushina A."/>
            <person name="Stielow B."/>
            <person name="Teixiera M."/>
            <person name="Abouelleil A."/>
            <person name="Chapman S.B."/>
            <person name="Priest M."/>
            <person name="Young S.K."/>
            <person name="Wortman J."/>
            <person name="Nusbaum C."/>
            <person name="Birren B."/>
        </authorList>
    </citation>
    <scope>NUCLEOTIDE SEQUENCE [LARGE SCALE GENOMIC DNA]</scope>
    <source>
        <strain evidence="9 10">CBS 83496</strain>
    </source>
</reference>
<dbReference type="FunFam" id="3.40.50.300:FF:000507">
    <property type="entry name" value="Pre-mRNA-splicing factor"/>
    <property type="match status" value="1"/>
</dbReference>
<keyword evidence="2" id="KW-0508">mRNA splicing</keyword>
<evidence type="ECO:0000313" key="10">
    <source>
        <dbReference type="Proteomes" id="UP000054466"/>
    </source>
</evidence>
<evidence type="ECO:0000259" key="7">
    <source>
        <dbReference type="Pfam" id="PF21143"/>
    </source>
</evidence>
<keyword evidence="10" id="KW-1185">Reference proteome</keyword>
<dbReference type="InterPro" id="IPR027417">
    <property type="entry name" value="P-loop_NTPase"/>
</dbReference>
<dbReference type="GO" id="GO:0003729">
    <property type="term" value="F:mRNA binding"/>
    <property type="evidence" value="ECO:0007669"/>
    <property type="project" value="TreeGrafter"/>
</dbReference>
<dbReference type="CDD" id="cd18808">
    <property type="entry name" value="SF1_C_Upf1"/>
    <property type="match status" value="1"/>
</dbReference>
<organism evidence="9 10">
    <name type="scientific">Cladophialophora immunda</name>
    <dbReference type="NCBI Taxonomy" id="569365"/>
    <lineage>
        <taxon>Eukaryota</taxon>
        <taxon>Fungi</taxon>
        <taxon>Dikarya</taxon>
        <taxon>Ascomycota</taxon>
        <taxon>Pezizomycotina</taxon>
        <taxon>Eurotiomycetes</taxon>
        <taxon>Chaetothyriomycetidae</taxon>
        <taxon>Chaetothyriales</taxon>
        <taxon>Herpotrichiellaceae</taxon>
        <taxon>Cladophialophora</taxon>
    </lineage>
</organism>
<dbReference type="InterPro" id="IPR026300">
    <property type="entry name" value="CWF11_fam"/>
</dbReference>
<dbReference type="InterPro" id="IPR048966">
    <property type="entry name" value="Aquarius_b-barrel"/>
</dbReference>
<feature type="domain" description="RNA helicase aquarius beta-barrel" evidence="7">
    <location>
        <begin position="494"/>
        <end position="662"/>
    </location>
</feature>
<dbReference type="GO" id="GO:0004386">
    <property type="term" value="F:helicase activity"/>
    <property type="evidence" value="ECO:0007669"/>
    <property type="project" value="InterPro"/>
</dbReference>
<sequence>MGLQLRPAMAPALDVQADVSIQGEDSINPWEKLARKYWWDKDTTTANVKPEVIKAAIWDPLEQDSFPFHSLAVLENYQILERFLWPTFSPDSSNHHVLLIVVFFNVKQRARIHDWALFNNRPAEFSTLLRRVLSLILDSSLSIFSRLSLLHFVLGAFQSLENDQVRKECAPLVSIATWHNLHDERTRERLLEANPARKKAWRAAARRYDAADLETQSRLRFDRAWLYTMLIDFIARLNAPKLTHSQEMVYCERFVEFLIDLTSQLPTRRYTNPLLKDVNIIPIIRKSKLYEREDAVLLHDLTNLLEHFQSFAIDELGGTEESHGGLRRAHYQALERLQRVALQSFEDKLKVLALSNFGSIDKRSELESHFSSLTDSELQELCTQLGFRTSYPPAAGIAASRAIMMETLLSSFSKPQDFREVVTQLAVLPTAASLYDPALLRNEHYDGSRPLGFPKLNLQYLTLSDFMWRSFQLYQAEAFYGIRKDMESIVKRMKPKVGRDRNTTAFEGFSKMALPIAEPAVIEVGPPKVGYLKPSFVRVEVILDVSHLTDGIRREWDNLRPHDVVFLLAVNATNASRLLTNGHSGDGDDEQRMFTGLRAAEVVQVLTDDGRTLRDTQTNGHPSRPRRRRLLLDLDASTYDSDKQKQGRAISEIASLNVIARRQGRENNFKPVLETIQALVSSETVLPSWLQEVYLGYGDPQSASFPSLPDHIDSIDYLDTFLDWQHLLDSFPGKTVETGTGQPTPLEPPYILQRATNTSTEAPANPKKRRRDQMEQDSSIVKVSTYKPRNTGPYPMDAPRKNKIRFTAKQVDAIVCGTQPGLTVVVGPPGTGKTDVATQTINLLYHNFPSERILLVAHSNQALNQLFQKIIALDIDPRHLLRLGHGEEELDTEASYGKYGRVESFLENRQFYLSEVNRLATSIGAEGAHGASCETADYFNQVFIRPGWQRFWDIVNADNATLESVLGAFPFYKYFSNAPVGTLFPPDVTMEEAREIASGCQYHIDKIFSELESIRPFEILRAGRDQANHLLVNEARIIAMTSTHAAMRRSEIAELGFHYDTLVMEEAAQITEIETFIPCVMQNPDPNTGEMPLKRIILIGDHLQNSPVIQNLALRQYANFEQSLFLRLVRLGVPTIHLDQQGRCRPSIASLFKWRYNNLGNLTQLVSRPEFSRANAGFRYDYQFIDVPDYQGSGEREPTPHFIQNLGEAEYAVALYQYMRLLGYSSHSISILATYAGQRALLRDVLEHRCKNNSLFGMPRIVTTVDKYQGEQNDYVIVSMTRTRSVGYLRDIRRLTVALSRARLGLYILGRKELFASCFEMKPAMDILSRRPNKLVVTTGEMFPTARLLEEEVEDTSEMEGVEHLGQYVYEMTKAKVKALGGQVNVQMVADEQDGPAAEETEGFGADVGEEDPLHEVV</sequence>
<feature type="domain" description="RNA helicase aquarius N-terminal" evidence="6">
    <location>
        <begin position="30"/>
        <end position="414"/>
    </location>
</feature>
<dbReference type="Pfam" id="PF21144">
    <property type="entry name" value="Aquarius_N_3rd"/>
    <property type="match status" value="1"/>
</dbReference>
<dbReference type="Gene3D" id="3.40.50.300">
    <property type="entry name" value="P-loop containing nucleotide triphosphate hydrolases"/>
    <property type="match status" value="3"/>
</dbReference>
<dbReference type="GO" id="GO:0045292">
    <property type="term" value="P:mRNA cis splicing, via spliceosome"/>
    <property type="evidence" value="ECO:0007669"/>
    <property type="project" value="UniProtKB-UniRule"/>
</dbReference>
<keyword evidence="1" id="KW-0378">Hydrolase</keyword>
<dbReference type="HOGENOM" id="CLU_001195_0_0_1"/>
<comment type="function">
    <text evidence="2">Involved in mRNA splicing where it associates with cdc5 and the other cwf proteins as part of the spliceosome.</text>
</comment>
<keyword evidence="1" id="KW-0547">Nucleotide-binding</keyword>
<dbReference type="InterPro" id="IPR045055">
    <property type="entry name" value="DNA2/NAM7-like"/>
</dbReference>
<proteinExistence type="inferred from homology"/>
<dbReference type="InterPro" id="IPR048967">
    <property type="entry name" value="Aquarius_insert"/>
</dbReference>
<feature type="domain" description="DNA2/NAM7 helicase helicase" evidence="4">
    <location>
        <begin position="818"/>
        <end position="1109"/>
    </location>
</feature>
<comment type="subunit">
    <text evidence="2">Belongs to the 40S cdc5-associated complex (or cwf complex), a spliceosome sub-complex reminiscent of a late-stage spliceosome.</text>
</comment>
<feature type="domain" description="DNA2/NAM7 helicase-like C-terminal" evidence="5">
    <location>
        <begin position="1121"/>
        <end position="1312"/>
    </location>
</feature>
<dbReference type="PANTHER" id="PTHR10887:SF5">
    <property type="entry name" value="RNA HELICASE AQUARIUS"/>
    <property type="match status" value="1"/>
</dbReference>
<evidence type="ECO:0000259" key="4">
    <source>
        <dbReference type="Pfam" id="PF13086"/>
    </source>
</evidence>
<dbReference type="InterPro" id="IPR032174">
    <property type="entry name" value="Aquarius_N"/>
</dbReference>
<dbReference type="CDD" id="cd17935">
    <property type="entry name" value="EEXXQc_AQR"/>
    <property type="match status" value="1"/>
</dbReference>
<dbReference type="Pfam" id="PF13087">
    <property type="entry name" value="AAA_12"/>
    <property type="match status" value="1"/>
</dbReference>
<dbReference type="Pfam" id="PF13086">
    <property type="entry name" value="AAA_11"/>
    <property type="match status" value="1"/>
</dbReference>
<dbReference type="SUPFAM" id="SSF52540">
    <property type="entry name" value="P-loop containing nucleoside triphosphate hydrolases"/>
    <property type="match status" value="1"/>
</dbReference>
<dbReference type="InterPro" id="IPR041679">
    <property type="entry name" value="DNA2/NAM7-like_C"/>
</dbReference>
<feature type="region of interest" description="Disordered" evidence="3">
    <location>
        <begin position="754"/>
        <end position="780"/>
    </location>
</feature>
<keyword evidence="2" id="KW-0539">Nucleus</keyword>
<evidence type="ECO:0000313" key="9">
    <source>
        <dbReference type="EMBL" id="KIW26579.1"/>
    </source>
</evidence>
<dbReference type="PIRSF" id="PIRSF038901">
    <property type="entry name" value="AQR_cwf11"/>
    <property type="match status" value="1"/>
</dbReference>
<evidence type="ECO:0000256" key="2">
    <source>
        <dbReference type="PIRNR" id="PIRNR038901"/>
    </source>
</evidence>
<comment type="subcellular location">
    <subcellularLocation>
        <location evidence="2">Nucleus</location>
    </subcellularLocation>
</comment>
<accession>A0A0D2CSL7</accession>
<protein>
    <recommendedName>
        <fullName evidence="2">Pre-mRNA-splicing factor</fullName>
    </recommendedName>
</protein>
<keyword evidence="1" id="KW-0347">Helicase</keyword>
<evidence type="ECO:0000259" key="6">
    <source>
        <dbReference type="Pfam" id="PF16399"/>
    </source>
</evidence>
<evidence type="ECO:0000256" key="3">
    <source>
        <dbReference type="SAM" id="MobiDB-lite"/>
    </source>
</evidence>
<dbReference type="GO" id="GO:0071013">
    <property type="term" value="C:catalytic step 2 spliceosome"/>
    <property type="evidence" value="ECO:0007669"/>
    <property type="project" value="TreeGrafter"/>
</dbReference>
<dbReference type="InterPro" id="IPR047187">
    <property type="entry name" value="SF1_C_Upf1"/>
</dbReference>
<dbReference type="Pfam" id="PF21143">
    <property type="entry name" value="Aquarius_N_2nd"/>
    <property type="match status" value="1"/>
</dbReference>
<keyword evidence="1" id="KW-0067">ATP-binding</keyword>
<feature type="region of interest" description="Disordered" evidence="3">
    <location>
        <begin position="1393"/>
        <end position="1418"/>
    </location>
</feature>
<comment type="similarity">
    <text evidence="2">Belongs to the CWF11 family.</text>
</comment>
<feature type="domain" description="RNA helicase aquarius insertion" evidence="8">
    <location>
        <begin position="711"/>
        <end position="798"/>
    </location>
</feature>
<dbReference type="Proteomes" id="UP000054466">
    <property type="component" value="Unassembled WGS sequence"/>
</dbReference>
<dbReference type="STRING" id="569365.A0A0D2CSL7"/>
<dbReference type="InterPro" id="IPR041677">
    <property type="entry name" value="DNA2/NAM7_AAA_11"/>
</dbReference>